<sequence length="277" mass="31601">MAKTVTNTHTEFHCDKLDVSNTSGLSLLFYPQRLIVLAKNQNGLVIGVNDYPFVEKNELEMILQKDLFISQKASHCEATLYVYSPDFCLVPSVLFDASEAETYLNFSTKTDGTDSFYSSLNEDQLVIVGGIEKATLAIFSKYVNNLSLKHGSSLAITYLLGEKPLMLNQELAVIIEDNEVYIAGFTNKELKFFNRFEVRNNQDFLKYSFSVLHQLAFDRMHCKITLCGNLEEINVQEQVLRKYFKNMEITSPKPTQNYLPGAESFRETKKLEAFWAS</sequence>
<accession>A0A514CHY7</accession>
<dbReference type="Pfam" id="PF12864">
    <property type="entry name" value="DUF3822"/>
    <property type="match status" value="1"/>
</dbReference>
<evidence type="ECO:0000313" key="1">
    <source>
        <dbReference type="EMBL" id="QDH79447.1"/>
    </source>
</evidence>
<dbReference type="Gene3D" id="3.30.420.260">
    <property type="match status" value="1"/>
</dbReference>
<dbReference type="AlphaFoldDB" id="A0A514CHY7"/>
<dbReference type="InterPro" id="IPR024213">
    <property type="entry name" value="DUF3822"/>
</dbReference>
<dbReference type="Gene3D" id="3.30.420.250">
    <property type="match status" value="1"/>
</dbReference>
<dbReference type="EMBL" id="CP041253">
    <property type="protein sequence ID" value="QDH79447.1"/>
    <property type="molecule type" value="Genomic_DNA"/>
</dbReference>
<dbReference type="KEGG" id="echi:FKX85_10540"/>
<proteinExistence type="predicted"/>
<organism evidence="1 2">
    <name type="scientific">Echinicola soli</name>
    <dbReference type="NCBI Taxonomy" id="2591634"/>
    <lineage>
        <taxon>Bacteria</taxon>
        <taxon>Pseudomonadati</taxon>
        <taxon>Bacteroidota</taxon>
        <taxon>Cytophagia</taxon>
        <taxon>Cytophagales</taxon>
        <taxon>Cyclobacteriaceae</taxon>
        <taxon>Echinicola</taxon>
    </lineage>
</organism>
<keyword evidence="2" id="KW-1185">Reference proteome</keyword>
<protein>
    <submittedName>
        <fullName evidence="1">DUF3822 family protein</fullName>
    </submittedName>
</protein>
<gene>
    <name evidence="1" type="ORF">FKX85_10540</name>
</gene>
<dbReference type="Proteomes" id="UP000316614">
    <property type="component" value="Chromosome"/>
</dbReference>
<evidence type="ECO:0000313" key="2">
    <source>
        <dbReference type="Proteomes" id="UP000316614"/>
    </source>
</evidence>
<dbReference type="CDD" id="cd24013">
    <property type="entry name" value="ASKHA_ATPase_BT3980-like"/>
    <property type="match status" value="1"/>
</dbReference>
<dbReference type="OrthoDB" id="838738at2"/>
<name>A0A514CHY7_9BACT</name>
<reference evidence="1 2" key="1">
    <citation type="submission" date="2019-06" db="EMBL/GenBank/DDBJ databases">
        <title>Echinicola alkalisoli sp. nov. isolated from saline soil.</title>
        <authorList>
            <person name="Sun J.-Q."/>
            <person name="Xu L."/>
        </authorList>
    </citation>
    <scope>NUCLEOTIDE SEQUENCE [LARGE SCALE GENOMIC DNA]</scope>
    <source>
        <strain evidence="1 2">LN3S3</strain>
    </source>
</reference>